<organism evidence="1 2">
    <name type="scientific">Persea americana</name>
    <name type="common">Avocado</name>
    <dbReference type="NCBI Taxonomy" id="3435"/>
    <lineage>
        <taxon>Eukaryota</taxon>
        <taxon>Viridiplantae</taxon>
        <taxon>Streptophyta</taxon>
        <taxon>Embryophyta</taxon>
        <taxon>Tracheophyta</taxon>
        <taxon>Spermatophyta</taxon>
        <taxon>Magnoliopsida</taxon>
        <taxon>Magnoliidae</taxon>
        <taxon>Laurales</taxon>
        <taxon>Lauraceae</taxon>
        <taxon>Persea</taxon>
    </lineage>
</organism>
<accession>A0ACC2KX50</accession>
<sequence>MADDRYVHAIMHLCTYKAQNDVQFMSNVVPQECTYFSRNDVLFLSKVVGEVNSFIERHILPTSTLESSILEMLLPLKSSEVFIVRTLLDVAAVLFDVAARVGLMKNDYIWIMTNNANFSLLHSSHAMQGVIAVKDYFSRGTSVESLK</sequence>
<reference evidence="1 2" key="1">
    <citation type="journal article" date="2022" name="Hortic Res">
        <title>A haplotype resolved chromosomal level avocado genome allows analysis of novel avocado genes.</title>
        <authorList>
            <person name="Nath O."/>
            <person name="Fletcher S.J."/>
            <person name="Hayward A."/>
            <person name="Shaw L.M."/>
            <person name="Masouleh A.K."/>
            <person name="Furtado A."/>
            <person name="Henry R.J."/>
            <person name="Mitter N."/>
        </authorList>
    </citation>
    <scope>NUCLEOTIDE SEQUENCE [LARGE SCALE GENOMIC DNA]</scope>
    <source>
        <strain evidence="2">cv. Hass</strain>
    </source>
</reference>
<evidence type="ECO:0000313" key="1">
    <source>
        <dbReference type="EMBL" id="KAJ8625660.1"/>
    </source>
</evidence>
<gene>
    <name evidence="1" type="ORF">MRB53_034190</name>
</gene>
<dbReference type="Proteomes" id="UP001234297">
    <property type="component" value="Chromosome 11"/>
</dbReference>
<keyword evidence="2" id="KW-1185">Reference proteome</keyword>
<proteinExistence type="predicted"/>
<comment type="caution">
    <text evidence="1">The sequence shown here is derived from an EMBL/GenBank/DDBJ whole genome shotgun (WGS) entry which is preliminary data.</text>
</comment>
<dbReference type="EMBL" id="CM056819">
    <property type="protein sequence ID" value="KAJ8625660.1"/>
    <property type="molecule type" value="Genomic_DNA"/>
</dbReference>
<name>A0ACC2KX50_PERAE</name>
<evidence type="ECO:0000313" key="2">
    <source>
        <dbReference type="Proteomes" id="UP001234297"/>
    </source>
</evidence>
<protein>
    <submittedName>
        <fullName evidence="1">Uncharacterized protein</fullName>
    </submittedName>
</protein>